<accession>A0A8J8SIY5</accession>
<feature type="transmembrane region" description="Helical" evidence="1">
    <location>
        <begin position="99"/>
        <end position="119"/>
    </location>
</feature>
<keyword evidence="3" id="KW-1185">Reference proteome</keyword>
<feature type="transmembrane region" description="Helical" evidence="1">
    <location>
        <begin position="375"/>
        <end position="392"/>
    </location>
</feature>
<feature type="transmembrane region" description="Helical" evidence="1">
    <location>
        <begin position="131"/>
        <end position="154"/>
    </location>
</feature>
<keyword evidence="1" id="KW-1133">Transmembrane helix</keyword>
<evidence type="ECO:0000313" key="3">
    <source>
        <dbReference type="Proteomes" id="UP000683246"/>
    </source>
</evidence>
<feature type="transmembrane region" description="Helical" evidence="1">
    <location>
        <begin position="174"/>
        <end position="190"/>
    </location>
</feature>
<keyword evidence="1" id="KW-0812">Transmembrane</keyword>
<name>A0A8J8SIY5_9FIRM</name>
<protein>
    <submittedName>
        <fullName evidence="2">Oligosaccharide repeat unit polymerase</fullName>
    </submittedName>
</protein>
<organism evidence="2 3">
    <name type="scientific">Vallitalea pronyensis</name>
    <dbReference type="NCBI Taxonomy" id="1348613"/>
    <lineage>
        <taxon>Bacteria</taxon>
        <taxon>Bacillati</taxon>
        <taxon>Bacillota</taxon>
        <taxon>Clostridia</taxon>
        <taxon>Lachnospirales</taxon>
        <taxon>Vallitaleaceae</taxon>
        <taxon>Vallitalea</taxon>
    </lineage>
</organism>
<feature type="transmembrane region" description="Helical" evidence="1">
    <location>
        <begin position="248"/>
        <end position="267"/>
    </location>
</feature>
<reference evidence="2" key="1">
    <citation type="submission" date="2020-07" db="EMBL/GenBank/DDBJ databases">
        <title>Vallitalea pronyensis genome.</title>
        <authorList>
            <person name="Postec A."/>
        </authorList>
    </citation>
    <scope>NUCLEOTIDE SEQUENCE</scope>
    <source>
        <strain evidence="2">FatNI3</strain>
    </source>
</reference>
<dbReference type="RefSeq" id="WP_212695702.1">
    <property type="nucleotide sequence ID" value="NZ_CP058649.1"/>
</dbReference>
<dbReference type="Proteomes" id="UP000683246">
    <property type="component" value="Chromosome"/>
</dbReference>
<dbReference type="KEGG" id="vpy:HZI73_23105"/>
<evidence type="ECO:0000313" key="2">
    <source>
        <dbReference type="EMBL" id="QUI25003.1"/>
    </source>
</evidence>
<sequence length="453" mass="52735">MSNKNKIYNYMFIFSSSMLTLLSILIGSPLISSLIYLFNFSLSFIIIYKIKKIYILSLSSLFFIFFNVYTLIPVLNYLILGEGISFGVVQTFFADPEHIHFVNFTNLTMVGSLAFAFIINKRNERNYKRWSIPLSIASIFVIVSIVMYFLAMYLNGAIEYVLLNRGFLYQEMKGEVYIKYLMYVGIYYFMKEINFNRKVISVITIVSLLIYIAFLLLVGFRGQVLILIIIMLSGFYSKRPIKINYKHITIILVMLILFIFSSVYRSLPDKDFSRVVEVLKNNPLFFNLGSIEYGASYMNYTVASNNDFTYDYPLQSYFVELKNGVISYIDPSLKEKNPILIYRDLFFMDRYLSSGNYGGTGYSLILDSVLNLSKYLFWLSFIAVGIFTSYIDNKINKHGKIFEVYYILLIPYFIQIGRSGLPIAIYITKFIHTIILFILLTLLLNKNSLRRKC</sequence>
<evidence type="ECO:0000256" key="1">
    <source>
        <dbReference type="SAM" id="Phobius"/>
    </source>
</evidence>
<feature type="transmembrane region" description="Helical" evidence="1">
    <location>
        <begin position="7"/>
        <end position="24"/>
    </location>
</feature>
<proteinExistence type="predicted"/>
<feature type="transmembrane region" description="Helical" evidence="1">
    <location>
        <begin position="30"/>
        <end position="48"/>
    </location>
</feature>
<dbReference type="EMBL" id="CP058649">
    <property type="protein sequence ID" value="QUI25003.1"/>
    <property type="molecule type" value="Genomic_DNA"/>
</dbReference>
<feature type="transmembrane region" description="Helical" evidence="1">
    <location>
        <begin position="55"/>
        <end position="79"/>
    </location>
</feature>
<feature type="transmembrane region" description="Helical" evidence="1">
    <location>
        <begin position="423"/>
        <end position="444"/>
    </location>
</feature>
<dbReference type="AlphaFoldDB" id="A0A8J8SIY5"/>
<gene>
    <name evidence="2" type="ORF">HZI73_23105</name>
</gene>
<keyword evidence="1" id="KW-0472">Membrane</keyword>